<proteinExistence type="predicted"/>
<sequence length="80" mass="8940">MIHSNNKVIASKHKLASFFKSISHRQCFSLNRCISLFGGVVNLLPTKEVFQPVAQQNGSVLAHNVSERARTLYLFRPISG</sequence>
<dbReference type="EMBL" id="JAIWYP010000002">
    <property type="protein sequence ID" value="KAH3861261.1"/>
    <property type="molecule type" value="Genomic_DNA"/>
</dbReference>
<dbReference type="AlphaFoldDB" id="A0A9D4LNN2"/>
<accession>A0A9D4LNN2</accession>
<reference evidence="1" key="2">
    <citation type="submission" date="2020-11" db="EMBL/GenBank/DDBJ databases">
        <authorList>
            <person name="McCartney M.A."/>
            <person name="Auch B."/>
            <person name="Kono T."/>
            <person name="Mallez S."/>
            <person name="Becker A."/>
            <person name="Gohl D.M."/>
            <person name="Silverstein K.A.T."/>
            <person name="Koren S."/>
            <person name="Bechman K.B."/>
            <person name="Herman A."/>
            <person name="Abrahante J.E."/>
            <person name="Garbe J."/>
        </authorList>
    </citation>
    <scope>NUCLEOTIDE SEQUENCE</scope>
    <source>
        <strain evidence="1">Duluth1</strain>
        <tissue evidence="1">Whole animal</tissue>
    </source>
</reference>
<reference evidence="1" key="1">
    <citation type="journal article" date="2019" name="bioRxiv">
        <title>The Genome of the Zebra Mussel, Dreissena polymorpha: A Resource for Invasive Species Research.</title>
        <authorList>
            <person name="McCartney M.A."/>
            <person name="Auch B."/>
            <person name="Kono T."/>
            <person name="Mallez S."/>
            <person name="Zhang Y."/>
            <person name="Obille A."/>
            <person name="Becker A."/>
            <person name="Abrahante J.E."/>
            <person name="Garbe J."/>
            <person name="Badalamenti J.P."/>
            <person name="Herman A."/>
            <person name="Mangelson H."/>
            <person name="Liachko I."/>
            <person name="Sullivan S."/>
            <person name="Sone E.D."/>
            <person name="Koren S."/>
            <person name="Silverstein K.A.T."/>
            <person name="Beckman K.B."/>
            <person name="Gohl D.M."/>
        </authorList>
    </citation>
    <scope>NUCLEOTIDE SEQUENCE</scope>
    <source>
        <strain evidence="1">Duluth1</strain>
        <tissue evidence="1">Whole animal</tissue>
    </source>
</reference>
<protein>
    <submittedName>
        <fullName evidence="1">Uncharacterized protein</fullName>
    </submittedName>
</protein>
<organism evidence="1 2">
    <name type="scientific">Dreissena polymorpha</name>
    <name type="common">Zebra mussel</name>
    <name type="synonym">Mytilus polymorpha</name>
    <dbReference type="NCBI Taxonomy" id="45954"/>
    <lineage>
        <taxon>Eukaryota</taxon>
        <taxon>Metazoa</taxon>
        <taxon>Spiralia</taxon>
        <taxon>Lophotrochozoa</taxon>
        <taxon>Mollusca</taxon>
        <taxon>Bivalvia</taxon>
        <taxon>Autobranchia</taxon>
        <taxon>Heteroconchia</taxon>
        <taxon>Euheterodonta</taxon>
        <taxon>Imparidentia</taxon>
        <taxon>Neoheterodontei</taxon>
        <taxon>Myida</taxon>
        <taxon>Dreissenoidea</taxon>
        <taxon>Dreissenidae</taxon>
        <taxon>Dreissena</taxon>
    </lineage>
</organism>
<name>A0A9D4LNN2_DREPO</name>
<gene>
    <name evidence="1" type="ORF">DPMN_024188</name>
</gene>
<keyword evidence="2" id="KW-1185">Reference proteome</keyword>
<dbReference type="Proteomes" id="UP000828390">
    <property type="component" value="Unassembled WGS sequence"/>
</dbReference>
<evidence type="ECO:0000313" key="1">
    <source>
        <dbReference type="EMBL" id="KAH3861261.1"/>
    </source>
</evidence>
<comment type="caution">
    <text evidence="1">The sequence shown here is derived from an EMBL/GenBank/DDBJ whole genome shotgun (WGS) entry which is preliminary data.</text>
</comment>
<evidence type="ECO:0000313" key="2">
    <source>
        <dbReference type="Proteomes" id="UP000828390"/>
    </source>
</evidence>